<sequence>MFAIYSLYILCYKLFEGVKILGQNFAAMCYVAAAVRAGQLPDKDRTDAEIQALFTASCQTLPPCPKCNRTMVSSGGQFHCTVHGDPTLLPNEEVSDEAWMGAERNRL</sequence>
<reference evidence="1 2" key="1">
    <citation type="journal article" date="2016" name="Nat. Commun.">
        <title>Thousands of microbial genomes shed light on interconnected biogeochemical processes in an aquifer system.</title>
        <authorList>
            <person name="Anantharaman K."/>
            <person name="Brown C.T."/>
            <person name="Hug L.A."/>
            <person name="Sharon I."/>
            <person name="Castelle C.J."/>
            <person name="Probst A.J."/>
            <person name="Thomas B.C."/>
            <person name="Singh A."/>
            <person name="Wilkins M.J."/>
            <person name="Karaoz U."/>
            <person name="Brodie E.L."/>
            <person name="Williams K.H."/>
            <person name="Hubbard S.S."/>
            <person name="Banfield J.F."/>
        </authorList>
    </citation>
    <scope>NUCLEOTIDE SEQUENCE [LARGE SCALE GENOMIC DNA]</scope>
</reference>
<accession>A0A1F6WBP1</accession>
<dbReference type="Proteomes" id="UP000177052">
    <property type="component" value="Unassembled WGS sequence"/>
</dbReference>
<dbReference type="AlphaFoldDB" id="A0A1F6WBP1"/>
<gene>
    <name evidence="1" type="ORF">A3F19_02310</name>
</gene>
<proteinExistence type="predicted"/>
<dbReference type="EMBL" id="MFUJ01000016">
    <property type="protein sequence ID" value="OGI79309.1"/>
    <property type="molecule type" value="Genomic_DNA"/>
</dbReference>
<organism evidence="1 2">
    <name type="scientific">Candidatus Nomurabacteria bacterium RIFCSPHIGHO2_12_FULL_37_29</name>
    <dbReference type="NCBI Taxonomy" id="1801759"/>
    <lineage>
        <taxon>Bacteria</taxon>
        <taxon>Candidatus Nomuraibacteriota</taxon>
    </lineage>
</organism>
<protein>
    <submittedName>
        <fullName evidence="1">Uncharacterized protein</fullName>
    </submittedName>
</protein>
<evidence type="ECO:0000313" key="2">
    <source>
        <dbReference type="Proteomes" id="UP000177052"/>
    </source>
</evidence>
<evidence type="ECO:0000313" key="1">
    <source>
        <dbReference type="EMBL" id="OGI79309.1"/>
    </source>
</evidence>
<name>A0A1F6WBP1_9BACT</name>
<comment type="caution">
    <text evidence="1">The sequence shown here is derived from an EMBL/GenBank/DDBJ whole genome shotgun (WGS) entry which is preliminary data.</text>
</comment>